<accession>A0A2S7SSL6</accession>
<dbReference type="PANTHER" id="PTHR36842">
    <property type="entry name" value="PROTEIN TOLB HOMOLOG"/>
    <property type="match status" value="1"/>
</dbReference>
<dbReference type="SUPFAM" id="SSF82171">
    <property type="entry name" value="DPP6 N-terminal domain-like"/>
    <property type="match status" value="1"/>
</dbReference>
<dbReference type="AlphaFoldDB" id="A0A2S7SSL6"/>
<evidence type="ECO:0008006" key="4">
    <source>
        <dbReference type="Google" id="ProtNLM"/>
    </source>
</evidence>
<evidence type="ECO:0000313" key="2">
    <source>
        <dbReference type="EMBL" id="PQJ09900.1"/>
    </source>
</evidence>
<sequence length="320" mass="35723">MRQLTTGGDNAEAYFGFDNEHITFQRTNPAEGLSCDQIFYGTITKKPSETFKYKKVSTGKGRTTCAYLMPDKKHFLYASTHLAADTCPPTPDRSVIKKYVWPIYNSYDIFVADLNGKITKRLTNTPGYDAEGTVSPKGDKIVFTSMRNGDLDIYTMNIDGTNVQQITNTTGYDGGACFSPDGKKIVWRASRPTTPEEVKEYKDLLLQGLVMPTKMEVFVANADGTDVHQVTKLGKANWAPSFTPDSKHIVFASDYEYERGFPFNLYLIGIDGTGLERISHDGSFDAFPMFSPDGKKFIFSSNRNNNGGHDTNVFVCDWVN</sequence>
<reference evidence="2 3" key="1">
    <citation type="submission" date="2018-01" db="EMBL/GenBank/DDBJ databases">
        <title>A novel member of the phylum Bacteroidetes isolated from glacier ice.</title>
        <authorList>
            <person name="Liu Q."/>
            <person name="Xin Y.-H."/>
        </authorList>
    </citation>
    <scope>NUCLEOTIDE SEQUENCE [LARGE SCALE GENOMIC DNA]</scope>
    <source>
        <strain evidence="2 3">RB1R16</strain>
    </source>
</reference>
<evidence type="ECO:0000313" key="3">
    <source>
        <dbReference type="Proteomes" id="UP000239872"/>
    </source>
</evidence>
<dbReference type="InterPro" id="IPR011042">
    <property type="entry name" value="6-blade_b-propeller_TolB-like"/>
</dbReference>
<dbReference type="OrthoDB" id="9815657at2"/>
<evidence type="ECO:0000256" key="1">
    <source>
        <dbReference type="ARBA" id="ARBA00009820"/>
    </source>
</evidence>
<dbReference type="EMBL" id="PPSL01000005">
    <property type="protein sequence ID" value="PQJ09900.1"/>
    <property type="molecule type" value="Genomic_DNA"/>
</dbReference>
<dbReference type="Gene3D" id="2.120.10.30">
    <property type="entry name" value="TolB, C-terminal domain"/>
    <property type="match status" value="2"/>
</dbReference>
<dbReference type="PANTHER" id="PTHR36842:SF1">
    <property type="entry name" value="PROTEIN TOLB"/>
    <property type="match status" value="1"/>
</dbReference>
<gene>
    <name evidence="2" type="ORF">CJD36_017040</name>
</gene>
<proteinExistence type="inferred from homology"/>
<comment type="similarity">
    <text evidence="1">Belongs to the TolB family.</text>
</comment>
<name>A0A2S7SSL6_9BACT</name>
<protein>
    <recommendedName>
        <fullName evidence="4">Biopolymer transporter Tol</fullName>
    </recommendedName>
</protein>
<dbReference type="Proteomes" id="UP000239872">
    <property type="component" value="Unassembled WGS sequence"/>
</dbReference>
<comment type="caution">
    <text evidence="2">The sequence shown here is derived from an EMBL/GenBank/DDBJ whole genome shotgun (WGS) entry which is preliminary data.</text>
</comment>
<dbReference type="InterPro" id="IPR011659">
    <property type="entry name" value="WD40"/>
</dbReference>
<keyword evidence="3" id="KW-1185">Reference proteome</keyword>
<dbReference type="Pfam" id="PF07676">
    <property type="entry name" value="PD40"/>
    <property type="match status" value="4"/>
</dbReference>
<organism evidence="2 3">
    <name type="scientific">Flavipsychrobacter stenotrophus</name>
    <dbReference type="NCBI Taxonomy" id="2077091"/>
    <lineage>
        <taxon>Bacteria</taxon>
        <taxon>Pseudomonadati</taxon>
        <taxon>Bacteroidota</taxon>
        <taxon>Chitinophagia</taxon>
        <taxon>Chitinophagales</taxon>
        <taxon>Chitinophagaceae</taxon>
        <taxon>Flavipsychrobacter</taxon>
    </lineage>
</organism>